<comment type="caution">
    <text evidence="1">The sequence shown here is derived from an EMBL/GenBank/DDBJ whole genome shotgun (WGS) entry which is preliminary data.</text>
</comment>
<sequence length="118" mass="13792">MPDEFNITWLHRRDPILNQYGGYCANQERNLRKAAAQEVVDKVRQHNGLLVDQVYYPKFLSLVSAYCNNLVELEVKNTWLSVDHMNQMLMIRKVDPTLDMEADEGDNYTHIPVRNRVG</sequence>
<organism evidence="1 2">
    <name type="scientific">Lactuca virosa</name>
    <dbReference type="NCBI Taxonomy" id="75947"/>
    <lineage>
        <taxon>Eukaryota</taxon>
        <taxon>Viridiplantae</taxon>
        <taxon>Streptophyta</taxon>
        <taxon>Embryophyta</taxon>
        <taxon>Tracheophyta</taxon>
        <taxon>Spermatophyta</taxon>
        <taxon>Magnoliopsida</taxon>
        <taxon>eudicotyledons</taxon>
        <taxon>Gunneridae</taxon>
        <taxon>Pentapetalae</taxon>
        <taxon>asterids</taxon>
        <taxon>campanulids</taxon>
        <taxon>Asterales</taxon>
        <taxon>Asteraceae</taxon>
        <taxon>Cichorioideae</taxon>
        <taxon>Cichorieae</taxon>
        <taxon>Lactucinae</taxon>
        <taxon>Lactuca</taxon>
    </lineage>
</organism>
<accession>A0AAU9MXV0</accession>
<dbReference type="EMBL" id="CAKMRJ010003334">
    <property type="protein sequence ID" value="CAH1431347.1"/>
    <property type="molecule type" value="Genomic_DNA"/>
</dbReference>
<gene>
    <name evidence="1" type="ORF">LVIROSA_LOCUS18066</name>
</gene>
<dbReference type="AlphaFoldDB" id="A0AAU9MXV0"/>
<proteinExistence type="predicted"/>
<reference evidence="1 2" key="1">
    <citation type="submission" date="2022-01" db="EMBL/GenBank/DDBJ databases">
        <authorList>
            <person name="Xiong W."/>
            <person name="Schranz E."/>
        </authorList>
    </citation>
    <scope>NUCLEOTIDE SEQUENCE [LARGE SCALE GENOMIC DNA]</scope>
</reference>
<evidence type="ECO:0000313" key="2">
    <source>
        <dbReference type="Proteomes" id="UP001157418"/>
    </source>
</evidence>
<name>A0AAU9MXV0_9ASTR</name>
<evidence type="ECO:0000313" key="1">
    <source>
        <dbReference type="EMBL" id="CAH1431347.1"/>
    </source>
</evidence>
<dbReference type="Proteomes" id="UP001157418">
    <property type="component" value="Unassembled WGS sequence"/>
</dbReference>
<protein>
    <submittedName>
        <fullName evidence="1">Uncharacterized protein</fullName>
    </submittedName>
</protein>
<keyword evidence="2" id="KW-1185">Reference proteome</keyword>